<organism evidence="1 2">
    <name type="scientific">Pseudomonas caricapapayae</name>
    <dbReference type="NCBI Taxonomy" id="46678"/>
    <lineage>
        <taxon>Bacteria</taxon>
        <taxon>Pseudomonadati</taxon>
        <taxon>Pseudomonadota</taxon>
        <taxon>Gammaproteobacteria</taxon>
        <taxon>Pseudomonadales</taxon>
        <taxon>Pseudomonadaceae</taxon>
        <taxon>Pseudomonas</taxon>
    </lineage>
</organism>
<evidence type="ECO:0000313" key="1">
    <source>
        <dbReference type="EMBL" id="RMV73560.1"/>
    </source>
</evidence>
<reference evidence="1 2" key="1">
    <citation type="submission" date="2018-08" db="EMBL/GenBank/DDBJ databases">
        <title>Recombination of ecologically and evolutionarily significant loci maintains genetic cohesion in the Pseudomonas syringae species complex.</title>
        <authorList>
            <person name="Dillon M."/>
            <person name="Thakur S."/>
            <person name="Almeida R.N.D."/>
            <person name="Weir B.S."/>
            <person name="Guttman D.S."/>
        </authorList>
    </citation>
    <scope>NUCLEOTIDE SEQUENCE [LARGE SCALE GENOMIC DNA]</scope>
    <source>
        <strain evidence="1 2">ICMP 7496</strain>
    </source>
</reference>
<dbReference type="Proteomes" id="UP000269872">
    <property type="component" value="Unassembled WGS sequence"/>
</dbReference>
<gene>
    <name evidence="1" type="ORF">ALP05_05108</name>
</gene>
<proteinExistence type="predicted"/>
<keyword evidence="1" id="KW-0436">Ligase</keyword>
<comment type="caution">
    <text evidence="1">The sequence shown here is derived from an EMBL/GenBank/DDBJ whole genome shotgun (WGS) entry which is preliminary data.</text>
</comment>
<feature type="non-terminal residue" evidence="1">
    <location>
        <position position="56"/>
    </location>
</feature>
<sequence>MTAYDVEKEWSRISNTAAKTHQNNDFEGFTYQDFRTHVPIMDKEGFTAQTERCLER</sequence>
<protein>
    <submittedName>
        <fullName evidence="1">Indoleacetate-lysine ligase</fullName>
    </submittedName>
</protein>
<evidence type="ECO:0000313" key="2">
    <source>
        <dbReference type="Proteomes" id="UP000269872"/>
    </source>
</evidence>
<dbReference type="GO" id="GO:0016874">
    <property type="term" value="F:ligase activity"/>
    <property type="evidence" value="ECO:0007669"/>
    <property type="project" value="UniProtKB-KW"/>
</dbReference>
<accession>A0A3M6EZ91</accession>
<dbReference type="AlphaFoldDB" id="A0A3M6EZ91"/>
<name>A0A3M6EZ91_9PSED</name>
<dbReference type="EMBL" id="RBUY01000128">
    <property type="protein sequence ID" value="RMV73560.1"/>
    <property type="molecule type" value="Genomic_DNA"/>
</dbReference>